<evidence type="ECO:0008006" key="6">
    <source>
        <dbReference type="Google" id="ProtNLM"/>
    </source>
</evidence>
<dbReference type="InterPro" id="IPR011990">
    <property type="entry name" value="TPR-like_helical_dom_sf"/>
</dbReference>
<organism evidence="4 5">
    <name type="scientific">Discostella pseudostelligera</name>
    <dbReference type="NCBI Taxonomy" id="259834"/>
    <lineage>
        <taxon>Eukaryota</taxon>
        <taxon>Sar</taxon>
        <taxon>Stramenopiles</taxon>
        <taxon>Ochrophyta</taxon>
        <taxon>Bacillariophyta</taxon>
        <taxon>Coscinodiscophyceae</taxon>
        <taxon>Thalassiosirophycidae</taxon>
        <taxon>Stephanodiscales</taxon>
        <taxon>Stephanodiscaceae</taxon>
        <taxon>Discostella</taxon>
    </lineage>
</organism>
<dbReference type="PANTHER" id="PTHR47942:SF63">
    <property type="entry name" value="PENTATRICOPEPTIDE REPEAT-CONTAINING PROTEIN"/>
    <property type="match status" value="1"/>
</dbReference>
<reference evidence="4 5" key="1">
    <citation type="submission" date="2024-10" db="EMBL/GenBank/DDBJ databases">
        <title>Updated reference genomes for cyclostephanoid diatoms.</title>
        <authorList>
            <person name="Roberts W.R."/>
            <person name="Alverson A.J."/>
        </authorList>
    </citation>
    <scope>NUCLEOTIDE SEQUENCE [LARGE SCALE GENOMIC DNA]</scope>
    <source>
        <strain evidence="4 5">AJA232-27</strain>
    </source>
</reference>
<feature type="region of interest" description="Disordered" evidence="3">
    <location>
        <begin position="72"/>
        <end position="98"/>
    </location>
</feature>
<comment type="caution">
    <text evidence="4">The sequence shown here is derived from an EMBL/GenBank/DDBJ whole genome shotgun (WGS) entry which is preliminary data.</text>
</comment>
<keyword evidence="2" id="KW-0175">Coiled coil</keyword>
<dbReference type="Proteomes" id="UP001530293">
    <property type="component" value="Unassembled WGS sequence"/>
</dbReference>
<name>A0ABD3N850_9STRA</name>
<keyword evidence="5" id="KW-1185">Reference proteome</keyword>
<proteinExistence type="predicted"/>
<evidence type="ECO:0000256" key="1">
    <source>
        <dbReference type="ARBA" id="ARBA00022737"/>
    </source>
</evidence>
<keyword evidence="1" id="KW-0677">Repeat</keyword>
<gene>
    <name evidence="4" type="ORF">ACHAWU_010293</name>
</gene>
<feature type="region of interest" description="Disordered" evidence="3">
    <location>
        <begin position="112"/>
        <end position="172"/>
    </location>
</feature>
<evidence type="ECO:0000256" key="3">
    <source>
        <dbReference type="SAM" id="MobiDB-lite"/>
    </source>
</evidence>
<dbReference type="InterPro" id="IPR002885">
    <property type="entry name" value="PPR_rpt"/>
</dbReference>
<feature type="compositionally biased region" description="Polar residues" evidence="3">
    <location>
        <begin position="150"/>
        <end position="166"/>
    </location>
</feature>
<feature type="coiled-coil region" evidence="2">
    <location>
        <begin position="471"/>
        <end position="498"/>
    </location>
</feature>
<protein>
    <recommendedName>
        <fullName evidence="6">Pentacotripeptide-repeat region of PRORP domain-containing protein</fullName>
    </recommendedName>
</protein>
<evidence type="ECO:0000256" key="2">
    <source>
        <dbReference type="SAM" id="Coils"/>
    </source>
</evidence>
<accession>A0ABD3N850</accession>
<dbReference type="EMBL" id="JALLBG020000029">
    <property type="protein sequence ID" value="KAL3771206.1"/>
    <property type="molecule type" value="Genomic_DNA"/>
</dbReference>
<evidence type="ECO:0000313" key="5">
    <source>
        <dbReference type="Proteomes" id="UP001530293"/>
    </source>
</evidence>
<feature type="compositionally biased region" description="Low complexity" evidence="3">
    <location>
        <begin position="117"/>
        <end position="127"/>
    </location>
</feature>
<evidence type="ECO:0000313" key="4">
    <source>
        <dbReference type="EMBL" id="KAL3771206.1"/>
    </source>
</evidence>
<dbReference type="InterPro" id="IPR051222">
    <property type="entry name" value="PPR/CCM1_RNA-binding"/>
</dbReference>
<sequence>MLSFASSGRRLSGSRHHHPATSFSWLFECRRATAAAGAPSSAAAASALSTPSSQCHRGDRYFHASPPFSFLSSSNSSAGSQLPRERRRPFSLTTACSGGIDTSPAHGFNRYFHEQSKNSSPSSSQLSKFGTFTNDKYSNDDDNEEDLGNANENENSPYLHPQGQQQTDHRSELQNWHTLKENQASTLFSRVTSTLQAPIQSTKDIQSILSLMTELQSFVTSITIEMMELSPFRQKNPMYPPSVFMREYTYRAAEQVENLLSYLLLTDKHHQPKVQPQPQSASILLNLLSPEVEVTAYRLTLSTWSHVYHPTSGNRAEYILEKYGEKYGGDLNYMPGLEEYNVILKSYGMACSTFLNDVSGNEEEGGGGYGYDHDNLTDDGIDAAGGSVAATTTTYGDGTAVVSGVEKSPGEKAIDLLTLLDSVHTGGDMFLRPNTEMLSNVIYVIRHTCLDWMNRRRLKERNEFRLEENLVVNLLKTLERMENLIEEEEKAVTKGTNVKSGGDGIASVTLSPKQYHGMIRAYADGIAIAANVPLESNNRDKDDGITAQRLLNNLEAIISRHSHNIVRSCVDDTKLTADIQRHVEESYTNALSAGVTLSKEGGGGAFANFDAALQNAIASDELFQRMKFRSKDMADASFLYASPTVDHYRALLTCWCECVRKRYSNDTSNRAMAALPELPHVRAVNLLRQLEKLSEGQCIDGSIYVDIIWAWGQLLNWPAVYRGNDYFFAINAVDEVRRKTMSLYETNSIYFPWNGSVTKMYNITFRLHSNIFKGGERAMKRSLNLLDEMEYWYNRSGGMIARPDEFTFGLIMKTISNSGVPTSASIAEEMVRKMEKFGRKPREKHYLALIRAYSRVGQNDVSDPRQAESILQQVKEQYKKNKSLKPTTAMYSAVISAYGGSREYNSISKVVELFEELKQLYKDTNDEAFKPDSMLYGGVIDAITKAKSNASLHRALQMLDMMEQSHDAGDIESGPNRYAFTNLLRAISQSRIKDGGSMAEDLLNRMDRRAKLWNDTSLRPDTSAYTSLIQVFANDTADGSDAVQRAQKWFHQMEKRYEDGDTGCKPNRVTCTALLNCWRKSERPDAGEEAEKIITMMETRYKDGDLAFKPDAYAYAATIDAWARGKSLDKATRAWKVYQRMKEQYTKGNMESQPNNIIMTTIIKACGYTRGGKEDKQKALRVLLECLAEMKTNNYMVPTSLTYRALLNATRALEVNDTKRRPISATIFETCCRNGLVDETVLEALENAQPELYVKLPANIPAAWKKNAE</sequence>
<dbReference type="Gene3D" id="1.25.40.10">
    <property type="entry name" value="Tetratricopeptide repeat domain"/>
    <property type="match status" value="2"/>
</dbReference>
<dbReference type="AlphaFoldDB" id="A0ABD3N850"/>
<dbReference type="PANTHER" id="PTHR47942">
    <property type="entry name" value="TETRATRICOPEPTIDE REPEAT (TPR)-LIKE SUPERFAMILY PROTEIN-RELATED"/>
    <property type="match status" value="1"/>
</dbReference>
<dbReference type="Pfam" id="PF13812">
    <property type="entry name" value="PPR_3"/>
    <property type="match status" value="1"/>
</dbReference>